<evidence type="ECO:0000256" key="7">
    <source>
        <dbReference type="ARBA" id="ARBA00022837"/>
    </source>
</evidence>
<dbReference type="PROSITE" id="PS50297">
    <property type="entry name" value="ANK_REP_REGION"/>
    <property type="match status" value="1"/>
</dbReference>
<dbReference type="SUPFAM" id="SSF48403">
    <property type="entry name" value="Ankyrin repeat"/>
    <property type="match status" value="1"/>
</dbReference>
<dbReference type="PRINTS" id="PR01768">
    <property type="entry name" value="TRPVRECEPTOR"/>
</dbReference>
<dbReference type="InterPro" id="IPR036770">
    <property type="entry name" value="Ankyrin_rpt-contain_sf"/>
</dbReference>
<dbReference type="SMART" id="SM00248">
    <property type="entry name" value="ANK"/>
    <property type="match status" value="1"/>
</dbReference>
<evidence type="ECO:0000256" key="8">
    <source>
        <dbReference type="ARBA" id="ARBA00023043"/>
    </source>
</evidence>
<dbReference type="AlphaFoldDB" id="A0A060Y1A5"/>
<evidence type="ECO:0000256" key="5">
    <source>
        <dbReference type="ARBA" id="ARBA00022673"/>
    </source>
</evidence>
<keyword evidence="7" id="KW-0106">Calcium</keyword>
<feature type="repeat" description="ANK" evidence="11">
    <location>
        <begin position="72"/>
        <end position="104"/>
    </location>
</feature>
<keyword evidence="12" id="KW-0732">Signal</keyword>
<keyword evidence="3" id="KW-1003">Cell membrane</keyword>
<feature type="chain" id="PRO_5001595751" evidence="12">
    <location>
        <begin position="22"/>
        <end position="122"/>
    </location>
</feature>
<dbReference type="InterPro" id="IPR002110">
    <property type="entry name" value="Ankyrin_rpt"/>
</dbReference>
<dbReference type="PaxDb" id="8022-A0A060Y1A5"/>
<evidence type="ECO:0000256" key="11">
    <source>
        <dbReference type="PROSITE-ProRule" id="PRU00023"/>
    </source>
</evidence>
<sequence length="122" mass="13664">MDNIFSLCILLYSILSPPALLDQSYGKNTLLKALLNLRDGRNNAIPFLLDISKKMGDIKSFINVAYTDSYYKGQTALHIAIERRSAYSVQLLIKEGAEVHAEACGKFFQPHDLLSFYCSLVS</sequence>
<evidence type="ECO:0000256" key="6">
    <source>
        <dbReference type="ARBA" id="ARBA00022737"/>
    </source>
</evidence>
<gene>
    <name evidence="13" type="ORF">GSONMT00037385001</name>
</gene>
<keyword evidence="3" id="KW-0472">Membrane</keyword>
<evidence type="ECO:0000256" key="10">
    <source>
        <dbReference type="ARBA" id="ARBA00023303"/>
    </source>
</evidence>
<name>A0A060Y1A5_ONCMY</name>
<keyword evidence="2" id="KW-0813">Transport</keyword>
<evidence type="ECO:0000256" key="2">
    <source>
        <dbReference type="ARBA" id="ARBA00022448"/>
    </source>
</evidence>
<evidence type="ECO:0000256" key="9">
    <source>
        <dbReference type="ARBA" id="ARBA00023065"/>
    </source>
</evidence>
<dbReference type="GO" id="GO:0005262">
    <property type="term" value="F:calcium channel activity"/>
    <property type="evidence" value="ECO:0007669"/>
    <property type="project" value="UniProtKB-KW"/>
</dbReference>
<dbReference type="PANTHER" id="PTHR10582">
    <property type="entry name" value="TRANSIENT RECEPTOR POTENTIAL ION CHANNEL PROTEIN"/>
    <property type="match status" value="1"/>
</dbReference>
<dbReference type="STRING" id="8022.A0A060Y1A5"/>
<proteinExistence type="predicted"/>
<evidence type="ECO:0000313" key="13">
    <source>
        <dbReference type="EMBL" id="CDQ83169.1"/>
    </source>
</evidence>
<keyword evidence="6" id="KW-0677">Repeat</keyword>
<keyword evidence="8 11" id="KW-0040">ANK repeat</keyword>
<keyword evidence="10" id="KW-0407">Ion channel</keyword>
<keyword evidence="9" id="KW-0406">Ion transport</keyword>
<dbReference type="PROSITE" id="PS50088">
    <property type="entry name" value="ANK_REPEAT"/>
    <property type="match status" value="1"/>
</dbReference>
<organism evidence="13 14">
    <name type="scientific">Oncorhynchus mykiss</name>
    <name type="common">Rainbow trout</name>
    <name type="synonym">Salmo gairdneri</name>
    <dbReference type="NCBI Taxonomy" id="8022"/>
    <lineage>
        <taxon>Eukaryota</taxon>
        <taxon>Metazoa</taxon>
        <taxon>Chordata</taxon>
        <taxon>Craniata</taxon>
        <taxon>Vertebrata</taxon>
        <taxon>Euteleostomi</taxon>
        <taxon>Actinopterygii</taxon>
        <taxon>Neopterygii</taxon>
        <taxon>Teleostei</taxon>
        <taxon>Protacanthopterygii</taxon>
        <taxon>Salmoniformes</taxon>
        <taxon>Salmonidae</taxon>
        <taxon>Salmoninae</taxon>
        <taxon>Oncorhynchus</taxon>
    </lineage>
</organism>
<dbReference type="Pfam" id="PF00023">
    <property type="entry name" value="Ank"/>
    <property type="match status" value="1"/>
</dbReference>
<dbReference type="GO" id="GO:0005886">
    <property type="term" value="C:plasma membrane"/>
    <property type="evidence" value="ECO:0007669"/>
    <property type="project" value="UniProtKB-SubCell"/>
</dbReference>
<dbReference type="InterPro" id="IPR024862">
    <property type="entry name" value="TRPV"/>
</dbReference>
<accession>A0A060Y1A5</accession>
<keyword evidence="4" id="KW-0109">Calcium transport</keyword>
<evidence type="ECO:0000256" key="3">
    <source>
        <dbReference type="ARBA" id="ARBA00022475"/>
    </source>
</evidence>
<dbReference type="Proteomes" id="UP000193380">
    <property type="component" value="Unassembled WGS sequence"/>
</dbReference>
<dbReference type="Gene3D" id="1.25.40.20">
    <property type="entry name" value="Ankyrin repeat-containing domain"/>
    <property type="match status" value="1"/>
</dbReference>
<dbReference type="GO" id="GO:0098703">
    <property type="term" value="P:calcium ion import across plasma membrane"/>
    <property type="evidence" value="ECO:0007669"/>
    <property type="project" value="TreeGrafter"/>
</dbReference>
<dbReference type="InterPro" id="IPR008347">
    <property type="entry name" value="TrpV1-4"/>
</dbReference>
<evidence type="ECO:0000256" key="4">
    <source>
        <dbReference type="ARBA" id="ARBA00022568"/>
    </source>
</evidence>
<comment type="subcellular location">
    <subcellularLocation>
        <location evidence="1">Cell membrane</location>
        <topology evidence="1">Multi-pass membrane protein</topology>
    </subcellularLocation>
</comment>
<dbReference type="EMBL" id="FR906121">
    <property type="protein sequence ID" value="CDQ83169.1"/>
    <property type="molecule type" value="Genomic_DNA"/>
</dbReference>
<feature type="signal peptide" evidence="12">
    <location>
        <begin position="1"/>
        <end position="21"/>
    </location>
</feature>
<dbReference type="PANTHER" id="PTHR10582:SF5">
    <property type="entry name" value="TRANSIENT RECEPTOR POTENTIAL CATION CHANNEL SUBFAMILY V MEMBER 2"/>
    <property type="match status" value="1"/>
</dbReference>
<keyword evidence="5" id="KW-0107">Calcium channel</keyword>
<evidence type="ECO:0000256" key="12">
    <source>
        <dbReference type="SAM" id="SignalP"/>
    </source>
</evidence>
<reference evidence="13" key="1">
    <citation type="journal article" date="2014" name="Nat. Commun.">
        <title>The rainbow trout genome provides novel insights into evolution after whole-genome duplication in vertebrates.</title>
        <authorList>
            <person name="Berthelot C."/>
            <person name="Brunet F."/>
            <person name="Chalopin D."/>
            <person name="Juanchich A."/>
            <person name="Bernard M."/>
            <person name="Noel B."/>
            <person name="Bento P."/>
            <person name="Da Silva C."/>
            <person name="Labadie K."/>
            <person name="Alberti A."/>
            <person name="Aury J.M."/>
            <person name="Louis A."/>
            <person name="Dehais P."/>
            <person name="Bardou P."/>
            <person name="Montfort J."/>
            <person name="Klopp C."/>
            <person name="Cabau C."/>
            <person name="Gaspin C."/>
            <person name="Thorgaard G.H."/>
            <person name="Boussaha M."/>
            <person name="Quillet E."/>
            <person name="Guyomard R."/>
            <person name="Galiana D."/>
            <person name="Bobe J."/>
            <person name="Volff J.N."/>
            <person name="Genet C."/>
            <person name="Wincker P."/>
            <person name="Jaillon O."/>
            <person name="Roest Crollius H."/>
            <person name="Guiguen Y."/>
        </authorList>
    </citation>
    <scope>NUCLEOTIDE SEQUENCE [LARGE SCALE GENOMIC DNA]</scope>
</reference>
<protein>
    <submittedName>
        <fullName evidence="13">Uncharacterized protein</fullName>
    </submittedName>
</protein>
<reference evidence="13" key="2">
    <citation type="submission" date="2014-03" db="EMBL/GenBank/DDBJ databases">
        <authorList>
            <person name="Genoscope - CEA"/>
        </authorList>
    </citation>
    <scope>NUCLEOTIDE SEQUENCE</scope>
</reference>
<evidence type="ECO:0000313" key="14">
    <source>
        <dbReference type="Proteomes" id="UP000193380"/>
    </source>
</evidence>
<evidence type="ECO:0000256" key="1">
    <source>
        <dbReference type="ARBA" id="ARBA00004651"/>
    </source>
</evidence>